<feature type="chain" id="PRO_5040917050" evidence="1">
    <location>
        <begin position="23"/>
        <end position="178"/>
    </location>
</feature>
<protein>
    <submittedName>
        <fullName evidence="3">DUF4296 domain-containing protein</fullName>
    </submittedName>
</protein>
<accession>A0A9X1UYG6</accession>
<name>A0A9X1UYG6_9FLAO</name>
<sequence length="178" mass="20813">MTVNLKNIVALFLLLVFSVSCQDVKKTEKPDDLIPENKMIDVLTELSLLHAARNYNKFKLEETGIKPKEYIYEKFNIDSLQFERSNNYYAEQYTQYERIFDSVKVRIQAMKVRLDSLREVETKREDSIKLAQKDSLKILDSLGIDSDSLRAKIRKVERPDQDSLLLPPTPVRREIDSI</sequence>
<organism evidence="3 4">
    <name type="scientific">Christiangramia crocea</name>
    <dbReference type="NCBI Taxonomy" id="2904124"/>
    <lineage>
        <taxon>Bacteria</taxon>
        <taxon>Pseudomonadati</taxon>
        <taxon>Bacteroidota</taxon>
        <taxon>Flavobacteriia</taxon>
        <taxon>Flavobacteriales</taxon>
        <taxon>Flavobacteriaceae</taxon>
        <taxon>Christiangramia</taxon>
    </lineage>
</organism>
<feature type="signal peptide" evidence="1">
    <location>
        <begin position="1"/>
        <end position="22"/>
    </location>
</feature>
<evidence type="ECO:0000313" key="3">
    <source>
        <dbReference type="EMBL" id="MCG9971608.1"/>
    </source>
</evidence>
<keyword evidence="1" id="KW-0732">Signal</keyword>
<dbReference type="PROSITE" id="PS51257">
    <property type="entry name" value="PROKAR_LIPOPROTEIN"/>
    <property type="match status" value="1"/>
</dbReference>
<evidence type="ECO:0000259" key="2">
    <source>
        <dbReference type="Pfam" id="PF14129"/>
    </source>
</evidence>
<proteinExistence type="predicted"/>
<reference evidence="3" key="1">
    <citation type="submission" date="2021-12" db="EMBL/GenBank/DDBJ databases">
        <title>Description of Gramella crocea sp. nov., a new bacterium isolated from activated sludge.</title>
        <authorList>
            <person name="Zhang X."/>
        </authorList>
    </citation>
    <scope>NUCLEOTIDE SEQUENCE</scope>
    <source>
        <strain evidence="3">YB25</strain>
    </source>
</reference>
<feature type="domain" description="DUF4296" evidence="2">
    <location>
        <begin position="30"/>
        <end position="110"/>
    </location>
</feature>
<keyword evidence="4" id="KW-1185">Reference proteome</keyword>
<dbReference type="Pfam" id="PF14129">
    <property type="entry name" value="DUF4296"/>
    <property type="match status" value="1"/>
</dbReference>
<dbReference type="Proteomes" id="UP001139344">
    <property type="component" value="Unassembled WGS sequence"/>
</dbReference>
<comment type="caution">
    <text evidence="3">The sequence shown here is derived from an EMBL/GenBank/DDBJ whole genome shotgun (WGS) entry which is preliminary data.</text>
</comment>
<evidence type="ECO:0000313" key="4">
    <source>
        <dbReference type="Proteomes" id="UP001139344"/>
    </source>
</evidence>
<dbReference type="RefSeq" id="WP_240098013.1">
    <property type="nucleotide sequence ID" value="NZ_JAJSON010000018.1"/>
</dbReference>
<dbReference type="InterPro" id="IPR025381">
    <property type="entry name" value="DUF4296"/>
</dbReference>
<dbReference type="EMBL" id="JAJSON010000018">
    <property type="protein sequence ID" value="MCG9971608.1"/>
    <property type="molecule type" value="Genomic_DNA"/>
</dbReference>
<gene>
    <name evidence="3" type="ORF">LU635_08170</name>
</gene>
<dbReference type="AlphaFoldDB" id="A0A9X1UYG6"/>
<evidence type="ECO:0000256" key="1">
    <source>
        <dbReference type="SAM" id="SignalP"/>
    </source>
</evidence>